<proteinExistence type="predicted"/>
<evidence type="ECO:0000313" key="2">
    <source>
        <dbReference type="EMBL" id="CAK7333298.1"/>
    </source>
</evidence>
<dbReference type="Proteomes" id="UP001314170">
    <property type="component" value="Unassembled WGS sequence"/>
</dbReference>
<organism evidence="2 3">
    <name type="scientific">Dovyalis caffra</name>
    <dbReference type="NCBI Taxonomy" id="77055"/>
    <lineage>
        <taxon>Eukaryota</taxon>
        <taxon>Viridiplantae</taxon>
        <taxon>Streptophyta</taxon>
        <taxon>Embryophyta</taxon>
        <taxon>Tracheophyta</taxon>
        <taxon>Spermatophyta</taxon>
        <taxon>Magnoliopsida</taxon>
        <taxon>eudicotyledons</taxon>
        <taxon>Gunneridae</taxon>
        <taxon>Pentapetalae</taxon>
        <taxon>rosids</taxon>
        <taxon>fabids</taxon>
        <taxon>Malpighiales</taxon>
        <taxon>Salicaceae</taxon>
        <taxon>Flacourtieae</taxon>
        <taxon>Dovyalis</taxon>
    </lineage>
</organism>
<gene>
    <name evidence="2" type="ORF">DCAF_LOCUS9417</name>
</gene>
<feature type="non-terminal residue" evidence="2">
    <location>
        <position position="101"/>
    </location>
</feature>
<reference evidence="2 3" key="1">
    <citation type="submission" date="2024-01" db="EMBL/GenBank/DDBJ databases">
        <authorList>
            <person name="Waweru B."/>
        </authorList>
    </citation>
    <scope>NUCLEOTIDE SEQUENCE [LARGE SCALE GENOMIC DNA]</scope>
</reference>
<protein>
    <submittedName>
        <fullName evidence="2">Uncharacterized protein</fullName>
    </submittedName>
</protein>
<evidence type="ECO:0000313" key="3">
    <source>
        <dbReference type="Proteomes" id="UP001314170"/>
    </source>
</evidence>
<evidence type="ECO:0000256" key="1">
    <source>
        <dbReference type="SAM" id="MobiDB-lite"/>
    </source>
</evidence>
<feature type="region of interest" description="Disordered" evidence="1">
    <location>
        <begin position="1"/>
        <end position="28"/>
    </location>
</feature>
<dbReference type="EMBL" id="CAWUPB010000913">
    <property type="protein sequence ID" value="CAK7333298.1"/>
    <property type="molecule type" value="Genomic_DNA"/>
</dbReference>
<sequence>MLVISHPPCPVSMQRRSQASGPHPTTPPSYSRVAVMTLTFSHICTPVAPSRNRLAQLHTYSRSSSPRRLRTPTRWVAYTRLDEPGRNKHADTFGLACTSVA</sequence>
<accession>A0AAV1RCW0</accession>
<name>A0AAV1RCW0_9ROSI</name>
<comment type="caution">
    <text evidence="2">The sequence shown here is derived from an EMBL/GenBank/DDBJ whole genome shotgun (WGS) entry which is preliminary data.</text>
</comment>
<dbReference type="AlphaFoldDB" id="A0AAV1RCW0"/>
<keyword evidence="3" id="KW-1185">Reference proteome</keyword>